<evidence type="ECO:0000256" key="5">
    <source>
        <dbReference type="PIRSR" id="PIRSR006278-2"/>
    </source>
</evidence>
<dbReference type="Gene3D" id="3.40.50.1100">
    <property type="match status" value="2"/>
</dbReference>
<dbReference type="InterPro" id="IPR001926">
    <property type="entry name" value="TrpB-like_PALP"/>
</dbReference>
<proteinExistence type="inferred from homology"/>
<organism evidence="7 8">
    <name type="scientific">Saccharothrix australiensis</name>
    <dbReference type="NCBI Taxonomy" id="2072"/>
    <lineage>
        <taxon>Bacteria</taxon>
        <taxon>Bacillati</taxon>
        <taxon>Actinomycetota</taxon>
        <taxon>Actinomycetes</taxon>
        <taxon>Pseudonocardiales</taxon>
        <taxon>Pseudonocardiaceae</taxon>
        <taxon>Saccharothrix</taxon>
    </lineage>
</organism>
<reference evidence="7 8" key="1">
    <citation type="submission" date="2018-10" db="EMBL/GenBank/DDBJ databases">
        <title>Sequencing the genomes of 1000 actinobacteria strains.</title>
        <authorList>
            <person name="Klenk H.-P."/>
        </authorList>
    </citation>
    <scope>NUCLEOTIDE SEQUENCE [LARGE SCALE GENOMIC DNA]</scope>
    <source>
        <strain evidence="7 8">DSM 43800</strain>
    </source>
</reference>
<comment type="cofactor">
    <cofactor evidence="1">
        <name>pyridoxal 5'-phosphate</name>
        <dbReference type="ChEBI" id="CHEBI:597326"/>
    </cofactor>
</comment>
<evidence type="ECO:0000256" key="1">
    <source>
        <dbReference type="ARBA" id="ARBA00001933"/>
    </source>
</evidence>
<dbReference type="InterPro" id="IPR027278">
    <property type="entry name" value="ACCD_DCysDesulf"/>
</dbReference>
<sequence length="290" mass="31719">MREIGVTAPSPLVQLHDERLDGLGISLHLKRDDLIHRDLRGNKWRKLRPNLEAARRQGHTRLLTFGGAFSNHLAATAAAGRLYGFDTVGVVRGEEHRPLNDVLTGVVRHGMTLTYLDRASYRRKADPNVISGLRKRFGDFYLIPEGGSNALAVQGCTEISREIGSGFDIICCPCGTGGTLAGIAAGLTPHQRAIGFSVLKGGDFLAGEVRRLQSEAFGFMRGNWSVESEFHFGGFAKRAAALDDFIADFRQRHSLDLDWVYVAKMMYGIFSLACRGSFPDGSRLVAVVTG</sequence>
<evidence type="ECO:0000313" key="7">
    <source>
        <dbReference type="EMBL" id="RKT52467.1"/>
    </source>
</evidence>
<dbReference type="Proteomes" id="UP000282084">
    <property type="component" value="Unassembled WGS sequence"/>
</dbReference>
<protein>
    <submittedName>
        <fullName evidence="7">1-aminocyclopropane-1-carboxylate deaminase</fullName>
    </submittedName>
</protein>
<dbReference type="SUPFAM" id="SSF53686">
    <property type="entry name" value="Tryptophan synthase beta subunit-like PLP-dependent enzymes"/>
    <property type="match status" value="1"/>
</dbReference>
<dbReference type="PANTHER" id="PTHR43780">
    <property type="entry name" value="1-AMINOCYCLOPROPANE-1-CARBOXYLATE DEAMINASE-RELATED"/>
    <property type="match status" value="1"/>
</dbReference>
<dbReference type="GO" id="GO:1901605">
    <property type="term" value="P:alpha-amino acid metabolic process"/>
    <property type="evidence" value="ECO:0007669"/>
    <property type="project" value="UniProtKB-ARBA"/>
</dbReference>
<feature type="active site" description="Nucleophile" evidence="4">
    <location>
        <position position="70"/>
    </location>
</feature>
<evidence type="ECO:0000256" key="3">
    <source>
        <dbReference type="ARBA" id="ARBA00022898"/>
    </source>
</evidence>
<dbReference type="Pfam" id="PF00291">
    <property type="entry name" value="PALP"/>
    <property type="match status" value="1"/>
</dbReference>
<gene>
    <name evidence="7" type="ORF">C8E97_0981</name>
</gene>
<feature type="domain" description="Tryptophan synthase beta chain-like PALP" evidence="6">
    <location>
        <begin position="8"/>
        <end position="198"/>
    </location>
</feature>
<evidence type="ECO:0000256" key="2">
    <source>
        <dbReference type="ARBA" id="ARBA00008639"/>
    </source>
</evidence>
<dbReference type="EMBL" id="RBXO01000001">
    <property type="protein sequence ID" value="RKT52467.1"/>
    <property type="molecule type" value="Genomic_DNA"/>
</dbReference>
<accession>A0A495VUU2</accession>
<keyword evidence="3 5" id="KW-0663">Pyridoxal phosphate</keyword>
<evidence type="ECO:0000313" key="8">
    <source>
        <dbReference type="Proteomes" id="UP000282084"/>
    </source>
</evidence>
<dbReference type="PANTHER" id="PTHR43780:SF2">
    <property type="entry name" value="1-AMINOCYCLOPROPANE-1-CARBOXYLATE DEAMINASE-RELATED"/>
    <property type="match status" value="1"/>
</dbReference>
<evidence type="ECO:0000259" key="6">
    <source>
        <dbReference type="Pfam" id="PF00291"/>
    </source>
</evidence>
<comment type="caution">
    <text evidence="7">The sequence shown here is derived from an EMBL/GenBank/DDBJ whole genome shotgun (WGS) entry which is preliminary data.</text>
</comment>
<name>A0A495VUU2_9PSEU</name>
<dbReference type="PIRSF" id="PIRSF006278">
    <property type="entry name" value="ACCD_DCysDesulf"/>
    <property type="match status" value="1"/>
</dbReference>
<comment type="similarity">
    <text evidence="2">Belongs to the ACC deaminase/D-cysteine desulfhydrase family.</text>
</comment>
<keyword evidence="8" id="KW-1185">Reference proteome</keyword>
<feature type="modified residue" description="N6-(pyridoxal phosphate)lysine" evidence="5">
    <location>
        <position position="43"/>
    </location>
</feature>
<dbReference type="GO" id="GO:0019148">
    <property type="term" value="F:D-cysteine desulfhydrase activity"/>
    <property type="evidence" value="ECO:0007669"/>
    <property type="project" value="TreeGrafter"/>
</dbReference>
<evidence type="ECO:0000256" key="4">
    <source>
        <dbReference type="PIRSR" id="PIRSR006278-1"/>
    </source>
</evidence>
<dbReference type="AlphaFoldDB" id="A0A495VUU2"/>
<dbReference type="InterPro" id="IPR036052">
    <property type="entry name" value="TrpB-like_PALP_sf"/>
</dbReference>